<sequence>MNRMVRSIFKRMTKKAVSVVKDKDQLNEVSVESLKKGALYKGRKGMDDMWVDVKTFSRLVQEVKKGSYRDISKKSVVMIVGALLYFVSPIDAVPDLLAGVGLLDDVAVIGFVASQLKQELEKFREWETGIKI</sequence>
<dbReference type="Pfam" id="PF06803">
    <property type="entry name" value="DUF1232"/>
    <property type="match status" value="1"/>
</dbReference>
<keyword evidence="4" id="KW-0472">Membrane</keyword>
<dbReference type="EMBL" id="JAUSWM010000009">
    <property type="protein sequence ID" value="MDQ0484671.1"/>
    <property type="molecule type" value="Genomic_DNA"/>
</dbReference>
<protein>
    <submittedName>
        <fullName evidence="6">Uncharacterized membrane protein YkvA (DUF1232 family)</fullName>
    </submittedName>
</protein>
<evidence type="ECO:0000313" key="6">
    <source>
        <dbReference type="EMBL" id="MDQ0484671.1"/>
    </source>
</evidence>
<evidence type="ECO:0000256" key="3">
    <source>
        <dbReference type="ARBA" id="ARBA00022989"/>
    </source>
</evidence>
<keyword evidence="2" id="KW-0812">Transmembrane</keyword>
<reference evidence="6" key="1">
    <citation type="submission" date="2023-07" db="EMBL/GenBank/DDBJ databases">
        <title>Genomic Encyclopedia of Type Strains, Phase IV (KMG-IV): sequencing the most valuable type-strain genomes for metagenomic binning, comparative biology and taxonomic classification.</title>
        <authorList>
            <person name="Goeker M."/>
        </authorList>
    </citation>
    <scope>NUCLEOTIDE SEQUENCE [LARGE SCALE GENOMIC DNA]</scope>
    <source>
        <strain evidence="6">JSM 076093</strain>
    </source>
</reference>
<evidence type="ECO:0000256" key="2">
    <source>
        <dbReference type="ARBA" id="ARBA00022692"/>
    </source>
</evidence>
<dbReference type="RefSeq" id="WP_301552928.1">
    <property type="nucleotide sequence ID" value="NZ_JAQRMZ010000012.1"/>
</dbReference>
<evidence type="ECO:0000313" key="7">
    <source>
        <dbReference type="Proteomes" id="UP001226720"/>
    </source>
</evidence>
<keyword evidence="7" id="KW-1185">Reference proteome</keyword>
<dbReference type="GeneID" id="301328646"/>
<dbReference type="InterPro" id="IPR010652">
    <property type="entry name" value="DUF1232"/>
</dbReference>
<comment type="subcellular location">
    <subcellularLocation>
        <location evidence="1">Endomembrane system</location>
        <topology evidence="1">Multi-pass membrane protein</topology>
    </subcellularLocation>
</comment>
<comment type="caution">
    <text evidence="6">The sequence shown here is derived from an EMBL/GenBank/DDBJ whole genome shotgun (WGS) entry which is preliminary data.</text>
</comment>
<proteinExistence type="predicted"/>
<accession>A0ABU0K5N1</accession>
<evidence type="ECO:0000256" key="1">
    <source>
        <dbReference type="ARBA" id="ARBA00004127"/>
    </source>
</evidence>
<gene>
    <name evidence="6" type="ORF">QO000_003657</name>
</gene>
<keyword evidence="3" id="KW-1133">Transmembrane helix</keyword>
<evidence type="ECO:0000256" key="4">
    <source>
        <dbReference type="ARBA" id="ARBA00023136"/>
    </source>
</evidence>
<dbReference type="Proteomes" id="UP001226720">
    <property type="component" value="Unassembled WGS sequence"/>
</dbReference>
<name>A0ABU0K5N1_9BACL</name>
<feature type="domain" description="DUF1232" evidence="5">
    <location>
        <begin position="76"/>
        <end position="111"/>
    </location>
</feature>
<organism evidence="6 7">
    <name type="scientific">Guptibacillus hwajinpoensis</name>
    <dbReference type="NCBI Taxonomy" id="208199"/>
    <lineage>
        <taxon>Bacteria</taxon>
        <taxon>Bacillati</taxon>
        <taxon>Bacillota</taxon>
        <taxon>Bacilli</taxon>
        <taxon>Bacillales</taxon>
        <taxon>Guptibacillaceae</taxon>
        <taxon>Guptibacillus</taxon>
    </lineage>
</organism>
<evidence type="ECO:0000259" key="5">
    <source>
        <dbReference type="Pfam" id="PF06803"/>
    </source>
</evidence>